<name>A0A0R1VPM5_9LACO</name>
<dbReference type="InterPro" id="IPR012349">
    <property type="entry name" value="Split_barrel_FMN-bd"/>
</dbReference>
<dbReference type="PANTHER" id="PTHR40660:SF1">
    <property type="entry name" value="5'-PHOSPHATE OXIDASE PUTATIVE DOMAIN-CONTAINING PROTEIN-RELATED"/>
    <property type="match status" value="1"/>
</dbReference>
<dbReference type="Gene3D" id="2.30.110.10">
    <property type="entry name" value="Electron Transport, Fmn-binding Protein, Chain A"/>
    <property type="match status" value="1"/>
</dbReference>
<comment type="caution">
    <text evidence="2">The sequence shown here is derived from an EMBL/GenBank/DDBJ whole genome shotgun (WGS) entry which is preliminary data.</text>
</comment>
<dbReference type="InterPro" id="IPR011576">
    <property type="entry name" value="Pyridox_Oxase_N"/>
</dbReference>
<accession>A0A0R1VPM5</accession>
<gene>
    <name evidence="2" type="ORF">FC15_GL000858</name>
</gene>
<dbReference type="Pfam" id="PF01243">
    <property type="entry name" value="PNPOx_N"/>
    <property type="match status" value="1"/>
</dbReference>
<dbReference type="AlphaFoldDB" id="A0A0R1VPM5"/>
<dbReference type="STRING" id="1423735.FC15_GL000858"/>
<evidence type="ECO:0000313" key="2">
    <source>
        <dbReference type="EMBL" id="KRM07790.1"/>
    </source>
</evidence>
<dbReference type="PATRIC" id="fig|1423735.3.peg.893"/>
<dbReference type="Proteomes" id="UP000051315">
    <property type="component" value="Unassembled WGS sequence"/>
</dbReference>
<proteinExistence type="predicted"/>
<dbReference type="PANTHER" id="PTHR40660">
    <property type="entry name" value="5'-PHOSPHATE OXIDASE PUTATIVE DOMAIN-CONTAINING PROTEIN-RELATED"/>
    <property type="match status" value="1"/>
</dbReference>
<dbReference type="SUPFAM" id="SSF50475">
    <property type="entry name" value="FMN-binding split barrel"/>
    <property type="match status" value="1"/>
</dbReference>
<reference evidence="2 3" key="1">
    <citation type="journal article" date="2015" name="Genome Announc.">
        <title>Expanding the biotechnology potential of lactobacilli through comparative genomics of 213 strains and associated genera.</title>
        <authorList>
            <person name="Sun Z."/>
            <person name="Harris H.M."/>
            <person name="McCann A."/>
            <person name="Guo C."/>
            <person name="Argimon S."/>
            <person name="Zhang W."/>
            <person name="Yang X."/>
            <person name="Jeffery I.B."/>
            <person name="Cooney J.C."/>
            <person name="Kagawa T.F."/>
            <person name="Liu W."/>
            <person name="Song Y."/>
            <person name="Salvetti E."/>
            <person name="Wrobel A."/>
            <person name="Rasinkangas P."/>
            <person name="Parkhill J."/>
            <person name="Rea M.C."/>
            <person name="O'Sullivan O."/>
            <person name="Ritari J."/>
            <person name="Douillard F.P."/>
            <person name="Paul Ross R."/>
            <person name="Yang R."/>
            <person name="Briner A.E."/>
            <person name="Felis G.E."/>
            <person name="de Vos W.M."/>
            <person name="Barrangou R."/>
            <person name="Klaenhammer T.R."/>
            <person name="Caufield P.W."/>
            <person name="Cui Y."/>
            <person name="Zhang H."/>
            <person name="O'Toole P.W."/>
        </authorList>
    </citation>
    <scope>NUCLEOTIDE SEQUENCE [LARGE SCALE GENOMIC DNA]</scope>
    <source>
        <strain evidence="2 3">DSM 17758</strain>
    </source>
</reference>
<keyword evidence="3" id="KW-1185">Reference proteome</keyword>
<evidence type="ECO:0000313" key="3">
    <source>
        <dbReference type="Proteomes" id="UP000051315"/>
    </source>
</evidence>
<sequence>MIPMVQLTEEMKEMLGKQLAFIATVDEDGNPNVGPKGTLRVLDDSHLIYNEMTGRQARHNILDNGRISVGVASKKTYKGFRFVGTATYYDEGAYFDQSVAFAESIHLEKPFGAVVIEIKKIQLLDATEHAGETIQE</sequence>
<feature type="domain" description="Pyridoxamine 5'-phosphate oxidase N-terminal" evidence="1">
    <location>
        <begin position="7"/>
        <end position="123"/>
    </location>
</feature>
<organism evidence="2 3">
    <name type="scientific">Lapidilactobacillus concavus DSM 17758</name>
    <dbReference type="NCBI Taxonomy" id="1423735"/>
    <lineage>
        <taxon>Bacteria</taxon>
        <taxon>Bacillati</taxon>
        <taxon>Bacillota</taxon>
        <taxon>Bacilli</taxon>
        <taxon>Lactobacillales</taxon>
        <taxon>Lactobacillaceae</taxon>
        <taxon>Lapidilactobacillus</taxon>
    </lineage>
</organism>
<dbReference type="EMBL" id="AZFX01000096">
    <property type="protein sequence ID" value="KRM07790.1"/>
    <property type="molecule type" value="Genomic_DNA"/>
</dbReference>
<evidence type="ECO:0000259" key="1">
    <source>
        <dbReference type="Pfam" id="PF01243"/>
    </source>
</evidence>
<protein>
    <recommendedName>
        <fullName evidence="1">Pyridoxamine 5'-phosphate oxidase N-terminal domain-containing protein</fullName>
    </recommendedName>
</protein>